<dbReference type="OrthoDB" id="767768at2759"/>
<feature type="compositionally biased region" description="Basic and acidic residues" evidence="1">
    <location>
        <begin position="303"/>
        <end position="317"/>
    </location>
</feature>
<name>A0A0P0V9Z2_ORYSJ</name>
<feature type="compositionally biased region" description="Polar residues" evidence="1">
    <location>
        <begin position="375"/>
        <end position="395"/>
    </location>
</feature>
<dbReference type="PANTHER" id="PTHR35829:SF2">
    <property type="entry name" value="OS01G0829600 PROTEIN"/>
    <property type="match status" value="1"/>
</dbReference>
<feature type="region of interest" description="Disordered" evidence="1">
    <location>
        <begin position="291"/>
        <end position="320"/>
    </location>
</feature>
<feature type="region of interest" description="Disordered" evidence="1">
    <location>
        <begin position="349"/>
        <end position="395"/>
    </location>
</feature>
<evidence type="ECO:0000313" key="2">
    <source>
        <dbReference type="EMBL" id="BAF06603.1"/>
    </source>
</evidence>
<dbReference type="Gramene" id="Os01t0829600-01">
    <property type="protein sequence ID" value="Os01t0829600-01"/>
    <property type="gene ID" value="Os01g0829600"/>
</dbReference>
<protein>
    <submittedName>
        <fullName evidence="2">Os01g0829600 protein</fullName>
    </submittedName>
</protein>
<dbReference type="KEGG" id="osa:4327421"/>
<gene>
    <name evidence="2" type="ordered locus">Os01g0829600</name>
</gene>
<evidence type="ECO:0000313" key="3">
    <source>
        <dbReference type="Proteomes" id="UP000000763"/>
    </source>
</evidence>
<feature type="region of interest" description="Disordered" evidence="1">
    <location>
        <begin position="25"/>
        <end position="48"/>
    </location>
</feature>
<reference evidence="2 3" key="1">
    <citation type="journal article" date="2005" name="Nature">
        <title>The map-based sequence of the rice genome.</title>
        <authorList>
            <consortium name="International rice genome sequencing project (IRGSP)"/>
            <person name="Matsumoto T."/>
            <person name="Wu J."/>
            <person name="Kanamori H."/>
            <person name="Katayose Y."/>
            <person name="Fujisawa M."/>
            <person name="Namiki N."/>
            <person name="Mizuno H."/>
            <person name="Yamamoto K."/>
            <person name="Antonio B.A."/>
            <person name="Baba T."/>
            <person name="Sakata K."/>
            <person name="Nagamura Y."/>
            <person name="Aoki H."/>
            <person name="Arikawa K."/>
            <person name="Arita K."/>
            <person name="Bito T."/>
            <person name="Chiden Y."/>
            <person name="Fujitsuka N."/>
            <person name="Fukunaka R."/>
            <person name="Hamada M."/>
            <person name="Harada C."/>
            <person name="Hayashi A."/>
            <person name="Hijishita S."/>
            <person name="Honda M."/>
            <person name="Hosokawa S."/>
            <person name="Ichikawa Y."/>
            <person name="Idonuma A."/>
            <person name="Iijima M."/>
            <person name="Ikeda M."/>
            <person name="Ikeno M."/>
            <person name="Ito K."/>
            <person name="Ito S."/>
            <person name="Ito T."/>
            <person name="Ito Y."/>
            <person name="Ito Y."/>
            <person name="Iwabuchi A."/>
            <person name="Kamiya K."/>
            <person name="Karasawa W."/>
            <person name="Kurita K."/>
            <person name="Katagiri S."/>
            <person name="Kikuta A."/>
            <person name="Kobayashi H."/>
            <person name="Kobayashi N."/>
            <person name="Machita K."/>
            <person name="Maehara T."/>
            <person name="Masukawa M."/>
            <person name="Mizubayashi T."/>
            <person name="Mukai Y."/>
            <person name="Nagasaki H."/>
            <person name="Nagata Y."/>
            <person name="Naito S."/>
            <person name="Nakashima M."/>
            <person name="Nakama Y."/>
            <person name="Nakamichi Y."/>
            <person name="Nakamura M."/>
            <person name="Meguro A."/>
            <person name="Negishi M."/>
            <person name="Ohta I."/>
            <person name="Ohta T."/>
            <person name="Okamoto M."/>
            <person name="Ono N."/>
            <person name="Saji S."/>
            <person name="Sakaguchi M."/>
            <person name="Sakai K."/>
            <person name="Shibata M."/>
            <person name="Shimokawa T."/>
            <person name="Song J."/>
            <person name="Takazaki Y."/>
            <person name="Terasawa K."/>
            <person name="Tsugane M."/>
            <person name="Tsuji K."/>
            <person name="Ueda S."/>
            <person name="Waki K."/>
            <person name="Yamagata H."/>
            <person name="Yamamoto M."/>
            <person name="Yamamoto S."/>
            <person name="Yamane H."/>
            <person name="Yoshiki S."/>
            <person name="Yoshihara R."/>
            <person name="Yukawa K."/>
            <person name="Zhong H."/>
            <person name="Yano M."/>
            <person name="Yuan Q."/>
            <person name="Ouyang S."/>
            <person name="Liu J."/>
            <person name="Jones K.M."/>
            <person name="Gansberger K."/>
            <person name="Moffat K."/>
            <person name="Hill J."/>
            <person name="Bera J."/>
            <person name="Fadrosh D."/>
            <person name="Jin S."/>
            <person name="Johri S."/>
            <person name="Kim M."/>
            <person name="Overton L."/>
            <person name="Reardon M."/>
            <person name="Tsitrin T."/>
            <person name="Vuong H."/>
            <person name="Weaver B."/>
            <person name="Ciecko A."/>
            <person name="Tallon L."/>
            <person name="Jackson J."/>
            <person name="Pai G."/>
            <person name="Aken S.V."/>
            <person name="Utterback T."/>
            <person name="Reidmuller S."/>
            <person name="Feldblyum T."/>
            <person name="Hsiao J."/>
            <person name="Zismann V."/>
            <person name="Iobst S."/>
            <person name="de Vazeille A.R."/>
            <person name="Buell C.R."/>
            <person name="Ying K."/>
            <person name="Li Y."/>
            <person name="Lu T."/>
            <person name="Huang Y."/>
            <person name="Zhao Q."/>
            <person name="Feng Q."/>
            <person name="Zhang L."/>
            <person name="Zhu J."/>
            <person name="Weng Q."/>
            <person name="Mu J."/>
            <person name="Lu Y."/>
            <person name="Fan D."/>
            <person name="Liu Y."/>
            <person name="Guan J."/>
            <person name="Zhang Y."/>
            <person name="Yu S."/>
            <person name="Liu X."/>
            <person name="Zhang Y."/>
            <person name="Hong G."/>
            <person name="Han B."/>
            <person name="Choisne N."/>
            <person name="Demange N."/>
            <person name="Orjeda G."/>
            <person name="Samain S."/>
            <person name="Cattolico L."/>
            <person name="Pelletier E."/>
            <person name="Couloux A."/>
            <person name="Segurens B."/>
            <person name="Wincker P."/>
            <person name="D'Hont A."/>
            <person name="Scarpelli C."/>
            <person name="Weissenbach J."/>
            <person name="Salanoubat M."/>
            <person name="Quetier F."/>
            <person name="Yu Y."/>
            <person name="Kim H.R."/>
            <person name="Rambo T."/>
            <person name="Currie J."/>
            <person name="Collura K."/>
            <person name="Luo M."/>
            <person name="Yang T."/>
            <person name="Ammiraju J.S.S."/>
            <person name="Engler F."/>
            <person name="Soderlund C."/>
            <person name="Wing R.A."/>
            <person name="Palmer L.E."/>
            <person name="de la Bastide M."/>
            <person name="Spiegel L."/>
            <person name="Nascimento L."/>
            <person name="Zutavern T."/>
            <person name="O'Shaughnessy A."/>
            <person name="Dike S."/>
            <person name="Dedhia N."/>
            <person name="Preston R."/>
            <person name="Balija V."/>
            <person name="McCombie W.R."/>
            <person name="Chow T."/>
            <person name="Chen H."/>
            <person name="Chung M."/>
            <person name="Chen C."/>
            <person name="Shaw J."/>
            <person name="Wu H."/>
            <person name="Hsiao K."/>
            <person name="Chao Y."/>
            <person name="Chu M."/>
            <person name="Cheng C."/>
            <person name="Hour A."/>
            <person name="Lee P."/>
            <person name="Lin S."/>
            <person name="Lin Y."/>
            <person name="Liou J."/>
            <person name="Liu S."/>
            <person name="Hsing Y."/>
            <person name="Raghuvanshi S."/>
            <person name="Mohanty A."/>
            <person name="Bharti A.K."/>
            <person name="Gaur A."/>
            <person name="Gupta V."/>
            <person name="Kumar D."/>
            <person name="Ravi V."/>
            <person name="Vij S."/>
            <person name="Kapur A."/>
            <person name="Khurana P."/>
            <person name="Khurana P."/>
            <person name="Khurana J.P."/>
            <person name="Tyagi A.K."/>
            <person name="Gaikwad K."/>
            <person name="Singh A."/>
            <person name="Dalal V."/>
            <person name="Srivastava S."/>
            <person name="Dixit A."/>
            <person name="Pal A.K."/>
            <person name="Ghazi I.A."/>
            <person name="Yadav M."/>
            <person name="Pandit A."/>
            <person name="Bhargava A."/>
            <person name="Sureshbabu K."/>
            <person name="Batra K."/>
            <person name="Sharma T.R."/>
            <person name="Mohapatra T."/>
            <person name="Singh N.K."/>
            <person name="Messing J."/>
            <person name="Nelson A.B."/>
            <person name="Fuks G."/>
            <person name="Kavchok S."/>
            <person name="Keizer G."/>
            <person name="Linton E."/>
            <person name="Llaca V."/>
            <person name="Song R."/>
            <person name="Tanyolac B."/>
            <person name="Young S."/>
            <person name="Ho-Il K."/>
            <person name="Hahn J.H."/>
            <person name="Sangsakoo G."/>
            <person name="Vanavichit A."/>
            <person name="de Mattos Luiz.A.T."/>
            <person name="Zimmer P.D."/>
            <person name="Malone G."/>
            <person name="Dellagostin O."/>
            <person name="de Oliveira A.C."/>
            <person name="Bevan M."/>
            <person name="Bancroft I."/>
            <person name="Minx P."/>
            <person name="Cordum H."/>
            <person name="Wilson R."/>
            <person name="Cheng Z."/>
            <person name="Jin W."/>
            <person name="Jiang J."/>
            <person name="Leong S.A."/>
            <person name="Iwama H."/>
            <person name="Gojobori T."/>
            <person name="Itoh T."/>
            <person name="Niimura Y."/>
            <person name="Fujii Y."/>
            <person name="Habara T."/>
            <person name="Sakai H."/>
            <person name="Sato Y."/>
            <person name="Wilson G."/>
            <person name="Kumar K."/>
            <person name="McCouch S."/>
            <person name="Juretic N."/>
            <person name="Hoen D."/>
            <person name="Wright S."/>
            <person name="Bruskiewich R."/>
            <person name="Bureau T."/>
            <person name="Miyao A."/>
            <person name="Hirochika H."/>
            <person name="Nishikawa T."/>
            <person name="Kadowaki K."/>
            <person name="Sugiura M."/>
            <person name="Burr B."/>
            <person name="Sasaki T."/>
        </authorList>
    </citation>
    <scope>NUCLEOTIDE SEQUENCE [LARGE SCALE GENOMIC DNA]</scope>
    <source>
        <strain evidence="3">cv. Nipponbare</strain>
    </source>
</reference>
<dbReference type="Proteomes" id="UP000000763">
    <property type="component" value="Chromosome 1"/>
</dbReference>
<dbReference type="InterPro" id="IPR007789">
    <property type="entry name" value="DUF688"/>
</dbReference>
<feature type="region of interest" description="Disordered" evidence="1">
    <location>
        <begin position="169"/>
        <end position="222"/>
    </location>
</feature>
<dbReference type="AlphaFoldDB" id="A0A0P0V9Z2"/>
<evidence type="ECO:0000256" key="1">
    <source>
        <dbReference type="SAM" id="MobiDB-lite"/>
    </source>
</evidence>
<dbReference type="KEGG" id="dosa:Os01g0829600"/>
<reference evidence="3" key="2">
    <citation type="journal article" date="2008" name="Nucleic Acids Res.">
        <title>The rice annotation project database (RAP-DB): 2008 update.</title>
        <authorList>
            <consortium name="The rice annotation project (RAP)"/>
        </authorList>
    </citation>
    <scope>GENOME REANNOTATION</scope>
    <source>
        <strain evidence="3">cv. Nipponbare</strain>
    </source>
</reference>
<dbReference type="Pfam" id="PF05097">
    <property type="entry name" value="DUF688"/>
    <property type="match status" value="1"/>
</dbReference>
<dbReference type="EMBL" id="AP008207">
    <property type="protein sequence ID" value="BAF06603.1"/>
    <property type="molecule type" value="Genomic_DNA"/>
</dbReference>
<sequence length="395" mass="43044">MLPTQSVGAMPMEIVTRRDKEGLRCNGADGEKLPQLLDSPLPTPRRSCASADAASVRCRREASPLRTQVPFSWESSPGVPKRSSACMHMAQEIMPPPKPPPGRWKQCPGSNWCGYGNSTAASSDDDDASFSDALDRVSTPDQRVGSFDRITSKRFEDIFLGRATSFVNDRSSRRAPAEASLATPSSSSGRGPKHWRRRTTRRDHDGQQPTARQSNDHPVQVQLLPRININGRDEQMSPRACGLMVFFPWSAKPAVCGFRSPPAQYAPSPLAGASNPSSSQSRRFVTLRDAMQEENKTGSGGRDLPRPRGEKRSREEWQAASRGWGVSSLLDASKKYCTDARKALSKLSIGLGTDSGSGSGSPRVGSRERKCGKQDPSSTMPAMATKLTQLRTSRN</sequence>
<accession>A0A0P0V9Z2</accession>
<feature type="compositionally biased region" description="Polar residues" evidence="1">
    <location>
        <begin position="207"/>
        <end position="217"/>
    </location>
</feature>
<feature type="region of interest" description="Disordered" evidence="1">
    <location>
        <begin position="121"/>
        <end position="143"/>
    </location>
</feature>
<proteinExistence type="predicted"/>
<dbReference type="OMA" id="RDEQMSP"/>
<organism evidence="2 3">
    <name type="scientific">Oryza sativa subsp. japonica</name>
    <name type="common">Rice</name>
    <dbReference type="NCBI Taxonomy" id="39947"/>
    <lineage>
        <taxon>Eukaryota</taxon>
        <taxon>Viridiplantae</taxon>
        <taxon>Streptophyta</taxon>
        <taxon>Embryophyta</taxon>
        <taxon>Tracheophyta</taxon>
        <taxon>Spermatophyta</taxon>
        <taxon>Magnoliopsida</taxon>
        <taxon>Liliopsida</taxon>
        <taxon>Poales</taxon>
        <taxon>Poaceae</taxon>
        <taxon>BOP clade</taxon>
        <taxon>Oryzoideae</taxon>
        <taxon>Oryzeae</taxon>
        <taxon>Oryzinae</taxon>
        <taxon>Oryza</taxon>
        <taxon>Oryza sativa</taxon>
    </lineage>
</organism>
<dbReference type="PANTHER" id="PTHR35829">
    <property type="entry name" value="OS05G0470900 PROTEIN"/>
    <property type="match status" value="1"/>
</dbReference>
<feature type="compositionally biased region" description="Basic residues" evidence="1">
    <location>
        <begin position="191"/>
        <end position="201"/>
    </location>
</feature>